<gene>
    <name evidence="1" type="ORF">A4U53_24230</name>
</gene>
<reference evidence="1" key="1">
    <citation type="submission" date="2016-04" db="EMBL/GenBank/DDBJ databases">
        <title>Fast-growing isolate from the root nodules of Vavilovia formosa.</title>
        <authorList>
            <person name="Kimeklis A."/>
            <person name="Safronova V."/>
            <person name="Belimov A."/>
            <person name="Andronov E."/>
        </authorList>
    </citation>
    <scope>NUCLEOTIDE SEQUENCE [LARGE SCALE GENOMIC DNA]</scope>
    <source>
        <strain evidence="1">Vaf-46</strain>
    </source>
</reference>
<organism evidence="1">
    <name type="scientific">Rhizobium leguminosarum</name>
    <dbReference type="NCBI Taxonomy" id="384"/>
    <lineage>
        <taxon>Bacteria</taxon>
        <taxon>Pseudomonadati</taxon>
        <taxon>Pseudomonadota</taxon>
        <taxon>Alphaproteobacteria</taxon>
        <taxon>Hyphomicrobiales</taxon>
        <taxon>Rhizobiaceae</taxon>
        <taxon>Rhizobium/Agrobacterium group</taxon>
        <taxon>Rhizobium</taxon>
    </lineage>
</organism>
<proteinExistence type="predicted"/>
<dbReference type="EMBL" id="LWBS01000263">
    <property type="protein sequence ID" value="OAP93719.1"/>
    <property type="molecule type" value="Genomic_DNA"/>
</dbReference>
<dbReference type="AlphaFoldDB" id="A0A179BQL8"/>
<accession>A0A179BQL8</accession>
<evidence type="ECO:0000313" key="1">
    <source>
        <dbReference type="EMBL" id="OAP93719.1"/>
    </source>
</evidence>
<name>A0A179BQL8_RHILE</name>
<comment type="caution">
    <text evidence="1">The sequence shown here is derived from an EMBL/GenBank/DDBJ whole genome shotgun (WGS) entry which is preliminary data.</text>
</comment>
<protein>
    <submittedName>
        <fullName evidence="1">Uncharacterized protein</fullName>
    </submittedName>
</protein>
<sequence length="230" mass="25514">MKSDPAKVIHLLSEFTGPDLTHTLGRIEGAVRGISADDCDAFLEGAGAGREVLAAAAEMKRLAGQINVTIHALGILLCLPHILEPGEKVEYVSLGAGNTGREFDLETNLRVAEFKFIRWRGGAESIRQNSVFKDYVLLAEHLTPKRKYLYLLGTEHALKFLHGGRALSSVLSRNDKLQKMFSERFDGQFRKVRDYYAVHGDAVQIEDVSAWLSELAEVLIIEPVPDDLIE</sequence>